<evidence type="ECO:0000256" key="4">
    <source>
        <dbReference type="ARBA" id="ARBA00022790"/>
    </source>
</evidence>
<feature type="domain" description="CSN8/PSMD8/EIF3K" evidence="7">
    <location>
        <begin position="56"/>
        <end position="194"/>
    </location>
</feature>
<evidence type="ECO:0000256" key="1">
    <source>
        <dbReference type="ARBA" id="ARBA00004123"/>
    </source>
</evidence>
<dbReference type="InterPro" id="IPR033464">
    <property type="entry name" value="CSN8_PSD8_EIF3K"/>
</dbReference>
<name>W7HLM4_9PEZI</name>
<protein>
    <recommendedName>
        <fullName evidence="7">CSN8/PSMD8/EIF3K domain-containing protein</fullName>
    </recommendedName>
</protein>
<dbReference type="Gene3D" id="1.25.40.990">
    <property type="match status" value="1"/>
</dbReference>
<keyword evidence="6" id="KW-0732">Signal</keyword>
<accession>W7HLM4</accession>
<evidence type="ECO:0000313" key="8">
    <source>
        <dbReference type="EMBL" id="EWC44906.1"/>
    </source>
</evidence>
<evidence type="ECO:0000256" key="5">
    <source>
        <dbReference type="ARBA" id="ARBA00023242"/>
    </source>
</evidence>
<feature type="signal peptide" evidence="6">
    <location>
        <begin position="1"/>
        <end position="26"/>
    </location>
</feature>
<keyword evidence="4" id="KW-0736">Signalosome</keyword>
<organism evidence="8 9">
    <name type="scientific">Drechslerella stenobrocha 248</name>
    <dbReference type="NCBI Taxonomy" id="1043628"/>
    <lineage>
        <taxon>Eukaryota</taxon>
        <taxon>Fungi</taxon>
        <taxon>Dikarya</taxon>
        <taxon>Ascomycota</taxon>
        <taxon>Pezizomycotina</taxon>
        <taxon>Orbiliomycetes</taxon>
        <taxon>Orbiliales</taxon>
        <taxon>Orbiliaceae</taxon>
        <taxon>Drechslerella</taxon>
    </lineage>
</organism>
<reference evidence="8 9" key="1">
    <citation type="submission" date="2013-05" db="EMBL/GenBank/DDBJ databases">
        <title>Drechslerella stenobrocha genome reveals carnivorous origination and mechanical trapping mechanism of predatory fungi.</title>
        <authorList>
            <person name="Liu X."/>
            <person name="Zhang W."/>
            <person name="Liu K."/>
        </authorList>
    </citation>
    <scope>NUCLEOTIDE SEQUENCE [LARGE SCALE GENOMIC DNA]</scope>
    <source>
        <strain evidence="8 9">248</strain>
    </source>
</reference>
<keyword evidence="3" id="KW-0963">Cytoplasm</keyword>
<sequence length="224" mass="23786">MGSKVPSLSTALLADLLADTCPSAASAPDALITALADLEPRASITTVDASTTEALSAYYSAYVLALLLANDITEARYLCHRIDNSLLAADAATLAATHVLQALWSKDYLAFHETMQTAPWGDVATVLASRLLQSHRTQTIHLLTTAYTSLPPSLAQRYLGISDEPRAVKMLVEEHPHLGWSFDADSGLLVRATDAPAASGKTRRLAKQGELGRLAVLGGFLSDS</sequence>
<comment type="subcellular location">
    <subcellularLocation>
        <location evidence="2">Cytoplasm</location>
    </subcellularLocation>
    <subcellularLocation>
        <location evidence="1">Nucleus</location>
    </subcellularLocation>
</comment>
<dbReference type="PANTHER" id="PTHR13339:SF0">
    <property type="entry name" value="COP9 SIGNALOSOME COMPLEX SUBUNIT 8"/>
    <property type="match status" value="1"/>
</dbReference>
<dbReference type="GO" id="GO:0000338">
    <property type="term" value="P:protein deneddylation"/>
    <property type="evidence" value="ECO:0007669"/>
    <property type="project" value="InterPro"/>
</dbReference>
<dbReference type="GO" id="GO:0008180">
    <property type="term" value="C:COP9 signalosome"/>
    <property type="evidence" value="ECO:0007669"/>
    <property type="project" value="UniProtKB-KW"/>
</dbReference>
<dbReference type="AlphaFoldDB" id="W7HLM4"/>
<dbReference type="OrthoDB" id="5351233at2759"/>
<feature type="chain" id="PRO_5004893390" description="CSN8/PSMD8/EIF3K domain-containing protein" evidence="6">
    <location>
        <begin position="27"/>
        <end position="224"/>
    </location>
</feature>
<keyword evidence="9" id="KW-1185">Reference proteome</keyword>
<evidence type="ECO:0000313" key="9">
    <source>
        <dbReference type="Proteomes" id="UP000024837"/>
    </source>
</evidence>
<dbReference type="HOGENOM" id="CLU_1250636_0_0_1"/>
<keyword evidence="5" id="KW-0539">Nucleus</keyword>
<dbReference type="InterPro" id="IPR033205">
    <property type="entry name" value="COP9_CSN8"/>
</dbReference>
<dbReference type="Proteomes" id="UP000024837">
    <property type="component" value="Unassembled WGS sequence"/>
</dbReference>
<dbReference type="EMBL" id="KI966433">
    <property type="protein sequence ID" value="EWC44906.1"/>
    <property type="molecule type" value="Genomic_DNA"/>
</dbReference>
<evidence type="ECO:0000259" key="7">
    <source>
        <dbReference type="Pfam" id="PF10075"/>
    </source>
</evidence>
<dbReference type="PANTHER" id="PTHR13339">
    <property type="entry name" value="COP9 SIGNALOSOME COMPLEX SUBUNIT 8"/>
    <property type="match status" value="1"/>
</dbReference>
<gene>
    <name evidence="8" type="ORF">DRE_00965</name>
</gene>
<evidence type="ECO:0000256" key="6">
    <source>
        <dbReference type="SAM" id="SignalP"/>
    </source>
</evidence>
<dbReference type="GO" id="GO:0005737">
    <property type="term" value="C:cytoplasm"/>
    <property type="evidence" value="ECO:0007669"/>
    <property type="project" value="UniProtKB-SubCell"/>
</dbReference>
<evidence type="ECO:0000256" key="3">
    <source>
        <dbReference type="ARBA" id="ARBA00022490"/>
    </source>
</evidence>
<proteinExistence type="predicted"/>
<dbReference type="GO" id="GO:0010387">
    <property type="term" value="P:COP9 signalosome assembly"/>
    <property type="evidence" value="ECO:0007669"/>
    <property type="project" value="InterPro"/>
</dbReference>
<dbReference type="Pfam" id="PF10075">
    <property type="entry name" value="CSN8_PSD8_EIF3K"/>
    <property type="match status" value="1"/>
</dbReference>
<evidence type="ECO:0000256" key="2">
    <source>
        <dbReference type="ARBA" id="ARBA00004496"/>
    </source>
</evidence>